<dbReference type="Pfam" id="PF00175">
    <property type="entry name" value="NAD_binding_1"/>
    <property type="match status" value="1"/>
</dbReference>
<dbReference type="InterPro" id="IPR017927">
    <property type="entry name" value="FAD-bd_FR_type"/>
</dbReference>
<name>A0A143QM77_RHOFA</name>
<evidence type="ECO:0000256" key="4">
    <source>
        <dbReference type="ARBA" id="ARBA00022723"/>
    </source>
</evidence>
<keyword evidence="5" id="KW-0274">FAD</keyword>
<dbReference type="InterPro" id="IPR039261">
    <property type="entry name" value="FNR_nucleotide-bd"/>
</dbReference>
<dbReference type="CDD" id="cd06214">
    <property type="entry name" value="PA_degradation_oxidoreductase_like"/>
    <property type="match status" value="1"/>
</dbReference>
<dbReference type="PATRIC" id="fig|1653479.3.peg.2289"/>
<dbReference type="SUPFAM" id="SSF63380">
    <property type="entry name" value="Riboflavin synthase domain-like"/>
    <property type="match status" value="1"/>
</dbReference>
<evidence type="ECO:0000256" key="6">
    <source>
        <dbReference type="ARBA" id="ARBA00023002"/>
    </source>
</evidence>
<evidence type="ECO:0000259" key="9">
    <source>
        <dbReference type="PROSITE" id="PS51085"/>
    </source>
</evidence>
<evidence type="ECO:0000256" key="5">
    <source>
        <dbReference type="ARBA" id="ARBA00022827"/>
    </source>
</evidence>
<keyword evidence="7" id="KW-0408">Iron</keyword>
<dbReference type="GO" id="GO:0046872">
    <property type="term" value="F:metal ion binding"/>
    <property type="evidence" value="ECO:0007669"/>
    <property type="project" value="UniProtKB-KW"/>
</dbReference>
<dbReference type="AlphaFoldDB" id="A0A143QM77"/>
<dbReference type="PROSITE" id="PS51384">
    <property type="entry name" value="FAD_FR"/>
    <property type="match status" value="1"/>
</dbReference>
<evidence type="ECO:0000256" key="3">
    <source>
        <dbReference type="ARBA" id="ARBA00022714"/>
    </source>
</evidence>
<dbReference type="InterPro" id="IPR036010">
    <property type="entry name" value="2Fe-2S_ferredoxin-like_sf"/>
</dbReference>
<keyword evidence="6 11" id="KW-0560">Oxidoreductase</keyword>
<evidence type="ECO:0000256" key="7">
    <source>
        <dbReference type="ARBA" id="ARBA00023004"/>
    </source>
</evidence>
<keyword evidence="3" id="KW-0001">2Fe-2S</keyword>
<evidence type="ECO:0000256" key="8">
    <source>
        <dbReference type="ARBA" id="ARBA00023014"/>
    </source>
</evidence>
<gene>
    <name evidence="11" type="primary">hmp_2</name>
    <name evidence="11" type="ORF">A3Q41_02260</name>
</gene>
<sequence length="388" mass="42810">MAYYLVAKCATVASNTESARERAHVTMFRSSPPAELDASAIGPEDRIFELEIAEVTRETEDAISLGFLVPEHREAQFRYEPGQFLTLEIPCTDGGSVARCYSFSSSPVRNPFPTVTVKRIRDGLASHWLHDNAVRGMRLKALKPSGMFGPKSWDDHFVLLAAGSGITPIMSILETALLQHENRITLVYANQNRDSVIFAERLTELRSRFPERLNVHHWYTSESGLPTAAGLASLGANIPADCEVFLCGPAQYMNVAEEWLARTGTVAHRTHREVFSSFDSNPFRPGDATISDEPGANSVTAQVEIDGMENEFAWNADTKLLDRLLELGLDPPYVCREGTCGGCAYTLTEGTVNMLANETLDEHELQHGVRLACQSVPDSTSVRAVFDR</sequence>
<dbReference type="PROSITE" id="PS51085">
    <property type="entry name" value="2FE2S_FER_2"/>
    <property type="match status" value="1"/>
</dbReference>
<accession>A0A143QM77</accession>
<dbReference type="GO" id="GO:0051537">
    <property type="term" value="F:2 iron, 2 sulfur cluster binding"/>
    <property type="evidence" value="ECO:0007669"/>
    <property type="project" value="UniProtKB-KW"/>
</dbReference>
<evidence type="ECO:0000256" key="1">
    <source>
        <dbReference type="ARBA" id="ARBA00001974"/>
    </source>
</evidence>
<feature type="domain" description="2Fe-2S ferredoxin-type" evidence="9">
    <location>
        <begin position="299"/>
        <end position="388"/>
    </location>
</feature>
<evidence type="ECO:0000256" key="2">
    <source>
        <dbReference type="ARBA" id="ARBA00022630"/>
    </source>
</evidence>
<dbReference type="InterPro" id="IPR050415">
    <property type="entry name" value="MRET"/>
</dbReference>
<dbReference type="Pfam" id="PF00111">
    <property type="entry name" value="Fer2"/>
    <property type="match status" value="1"/>
</dbReference>
<dbReference type="PANTHER" id="PTHR47354">
    <property type="entry name" value="NADH OXIDOREDUCTASE HCR"/>
    <property type="match status" value="1"/>
</dbReference>
<dbReference type="SUPFAM" id="SSF54292">
    <property type="entry name" value="2Fe-2S ferredoxin-like"/>
    <property type="match status" value="1"/>
</dbReference>
<evidence type="ECO:0000259" key="10">
    <source>
        <dbReference type="PROSITE" id="PS51384"/>
    </source>
</evidence>
<dbReference type="EMBL" id="CP015220">
    <property type="protein sequence ID" value="AMY23562.1"/>
    <property type="molecule type" value="Genomic_DNA"/>
</dbReference>
<dbReference type="InterPro" id="IPR008333">
    <property type="entry name" value="Cbr1-like_FAD-bd_dom"/>
</dbReference>
<dbReference type="GO" id="GO:0016491">
    <property type="term" value="F:oxidoreductase activity"/>
    <property type="evidence" value="ECO:0007669"/>
    <property type="project" value="UniProtKB-KW"/>
</dbReference>
<dbReference type="InterPro" id="IPR001041">
    <property type="entry name" value="2Fe-2S_ferredoxin-type"/>
</dbReference>
<dbReference type="InterPro" id="IPR001433">
    <property type="entry name" value="OxRdtase_FAD/NAD-bd"/>
</dbReference>
<dbReference type="PROSITE" id="PS00197">
    <property type="entry name" value="2FE2S_FER_1"/>
    <property type="match status" value="1"/>
</dbReference>
<dbReference type="Gene3D" id="3.10.20.30">
    <property type="match status" value="1"/>
</dbReference>
<dbReference type="Proteomes" id="UP000076038">
    <property type="component" value="Chromosome"/>
</dbReference>
<reference evidence="11 12" key="1">
    <citation type="journal article" date="2016" name="Genome Announc.">
        <title>Complete Genome and Plasmid Sequences for Rhodococcus fascians D188 and Draft Sequences for Rhodococcus Isolates PBTS 1 and PBTS 2.</title>
        <authorList>
            <person name="Stamler R.A."/>
            <person name="Vereecke D."/>
            <person name="Zhang Y."/>
            <person name="Schilkey F."/>
            <person name="Devitt N."/>
            <person name="Randall J.J."/>
        </authorList>
    </citation>
    <scope>NUCLEOTIDE SEQUENCE [LARGE SCALE GENOMIC DNA]</scope>
    <source>
        <strain evidence="11 12">PBTS2</strain>
    </source>
</reference>
<keyword evidence="2" id="KW-0285">Flavoprotein</keyword>
<keyword evidence="4" id="KW-0479">Metal-binding</keyword>
<feature type="domain" description="FAD-binding FR-type" evidence="10">
    <location>
        <begin position="45"/>
        <end position="151"/>
    </location>
</feature>
<dbReference type="GO" id="GO:0050660">
    <property type="term" value="F:flavin adenine dinucleotide binding"/>
    <property type="evidence" value="ECO:0007669"/>
    <property type="project" value="TreeGrafter"/>
</dbReference>
<keyword evidence="12" id="KW-1185">Reference proteome</keyword>
<dbReference type="InterPro" id="IPR017938">
    <property type="entry name" value="Riboflavin_synthase-like_b-brl"/>
</dbReference>
<dbReference type="PRINTS" id="PR00371">
    <property type="entry name" value="FPNCR"/>
</dbReference>
<dbReference type="InterPro" id="IPR012675">
    <property type="entry name" value="Beta-grasp_dom_sf"/>
</dbReference>
<dbReference type="PRINTS" id="PR00410">
    <property type="entry name" value="PHEHYDRXLASE"/>
</dbReference>
<evidence type="ECO:0000313" key="11">
    <source>
        <dbReference type="EMBL" id="AMY23562.1"/>
    </source>
</evidence>
<dbReference type="InterPro" id="IPR001709">
    <property type="entry name" value="Flavoprot_Pyr_Nucl_cyt_Rdtase"/>
</dbReference>
<proteinExistence type="predicted"/>
<dbReference type="KEGG" id="rhs:A3Q41_02260"/>
<reference evidence="12" key="2">
    <citation type="submission" date="2016-04" db="EMBL/GenBank/DDBJ databases">
        <title>Complete Genome and Plasmid Sequences for Rhodococcus fascians D188 and Draft Sequences for Rhodococcus spp. Isolates PBTS 1 and PBTS 2.</title>
        <authorList>
            <person name="Stamer R."/>
            <person name="Vereecke D."/>
            <person name="Zhang Y."/>
            <person name="Schilkey F."/>
            <person name="Devitt N."/>
            <person name="Randall J."/>
        </authorList>
    </citation>
    <scope>NUCLEOTIDE SEQUENCE [LARGE SCALE GENOMIC DNA]</scope>
    <source>
        <strain evidence="12">PBTS2</strain>
    </source>
</reference>
<dbReference type="CDD" id="cd00207">
    <property type="entry name" value="fer2"/>
    <property type="match status" value="1"/>
</dbReference>
<dbReference type="EC" id="1.17.1.-" evidence="11"/>
<keyword evidence="8" id="KW-0411">Iron-sulfur</keyword>
<dbReference type="InterPro" id="IPR006058">
    <property type="entry name" value="2Fe2S_fd_BS"/>
</dbReference>
<dbReference type="Gene3D" id="3.40.50.80">
    <property type="entry name" value="Nucleotide-binding domain of ferredoxin-NADP reductase (FNR) module"/>
    <property type="match status" value="1"/>
</dbReference>
<evidence type="ECO:0000313" key="12">
    <source>
        <dbReference type="Proteomes" id="UP000076038"/>
    </source>
</evidence>
<dbReference type="SUPFAM" id="SSF52343">
    <property type="entry name" value="Ferredoxin reductase-like, C-terminal NADP-linked domain"/>
    <property type="match status" value="1"/>
</dbReference>
<dbReference type="Gene3D" id="2.40.30.10">
    <property type="entry name" value="Translation factors"/>
    <property type="match status" value="1"/>
</dbReference>
<protein>
    <submittedName>
        <fullName evidence="11">3-ketosteroid-9-alpha-hydroxylase reductase subunit</fullName>
        <ecNumber evidence="11">1.17.1.-</ecNumber>
    </submittedName>
</protein>
<organism evidence="11 12">
    <name type="scientific">Rhodococcoides fascians</name>
    <name type="common">Rhodococcus fascians</name>
    <dbReference type="NCBI Taxonomy" id="1828"/>
    <lineage>
        <taxon>Bacteria</taxon>
        <taxon>Bacillati</taxon>
        <taxon>Actinomycetota</taxon>
        <taxon>Actinomycetes</taxon>
        <taxon>Mycobacteriales</taxon>
        <taxon>Nocardiaceae</taxon>
        <taxon>Rhodococcoides</taxon>
    </lineage>
</organism>
<comment type="cofactor">
    <cofactor evidence="1">
        <name>FAD</name>
        <dbReference type="ChEBI" id="CHEBI:57692"/>
    </cofactor>
</comment>
<dbReference type="Pfam" id="PF00970">
    <property type="entry name" value="FAD_binding_6"/>
    <property type="match status" value="1"/>
</dbReference>
<dbReference type="PANTHER" id="PTHR47354:SF8">
    <property type="entry name" value="1,2-PHENYLACETYL-COA EPOXIDASE, SUBUNIT E"/>
    <property type="match status" value="1"/>
</dbReference>